<dbReference type="AlphaFoldDB" id="A0A4Z2GDK8"/>
<evidence type="ECO:0000256" key="1">
    <source>
        <dbReference type="SAM" id="MobiDB-lite"/>
    </source>
</evidence>
<protein>
    <submittedName>
        <fullName evidence="2">Uncharacterized protein</fullName>
    </submittedName>
</protein>
<keyword evidence="3" id="KW-1185">Reference proteome</keyword>
<dbReference type="Proteomes" id="UP000314294">
    <property type="component" value="Unassembled WGS sequence"/>
</dbReference>
<organism evidence="2 3">
    <name type="scientific">Liparis tanakae</name>
    <name type="common">Tanaka's snailfish</name>
    <dbReference type="NCBI Taxonomy" id="230148"/>
    <lineage>
        <taxon>Eukaryota</taxon>
        <taxon>Metazoa</taxon>
        <taxon>Chordata</taxon>
        <taxon>Craniata</taxon>
        <taxon>Vertebrata</taxon>
        <taxon>Euteleostomi</taxon>
        <taxon>Actinopterygii</taxon>
        <taxon>Neopterygii</taxon>
        <taxon>Teleostei</taxon>
        <taxon>Neoteleostei</taxon>
        <taxon>Acanthomorphata</taxon>
        <taxon>Eupercaria</taxon>
        <taxon>Perciformes</taxon>
        <taxon>Cottioidei</taxon>
        <taxon>Cottales</taxon>
        <taxon>Liparidae</taxon>
        <taxon>Liparis</taxon>
    </lineage>
</organism>
<proteinExistence type="predicted"/>
<evidence type="ECO:0000313" key="2">
    <source>
        <dbReference type="EMBL" id="TNN51350.1"/>
    </source>
</evidence>
<reference evidence="2 3" key="1">
    <citation type="submission" date="2019-03" db="EMBL/GenBank/DDBJ databases">
        <title>First draft genome of Liparis tanakae, snailfish: a comprehensive survey of snailfish specific genes.</title>
        <authorList>
            <person name="Kim W."/>
            <person name="Song I."/>
            <person name="Jeong J.-H."/>
            <person name="Kim D."/>
            <person name="Kim S."/>
            <person name="Ryu S."/>
            <person name="Song J.Y."/>
            <person name="Lee S.K."/>
        </authorList>
    </citation>
    <scope>NUCLEOTIDE SEQUENCE [LARGE SCALE GENOMIC DNA]</scope>
    <source>
        <tissue evidence="2">Muscle</tissue>
    </source>
</reference>
<evidence type="ECO:0000313" key="3">
    <source>
        <dbReference type="Proteomes" id="UP000314294"/>
    </source>
</evidence>
<name>A0A4Z2GDK8_9TELE</name>
<feature type="region of interest" description="Disordered" evidence="1">
    <location>
        <begin position="1"/>
        <end position="80"/>
    </location>
</feature>
<gene>
    <name evidence="2" type="ORF">EYF80_038448</name>
</gene>
<sequence length="80" mass="7793">MMSSGGRQDPAGQSAFSSDYLSGFSQSGMGGTTGSGHPPFQTATLGQTGTGSATDAQKSSGGLFGVDNKTTGSTGGIVLR</sequence>
<comment type="caution">
    <text evidence="2">The sequence shown here is derived from an EMBL/GenBank/DDBJ whole genome shotgun (WGS) entry which is preliminary data.</text>
</comment>
<accession>A0A4Z2GDK8</accession>
<feature type="compositionally biased region" description="Polar residues" evidence="1">
    <location>
        <begin position="41"/>
        <end position="60"/>
    </location>
</feature>
<dbReference type="EMBL" id="SRLO01000585">
    <property type="protein sequence ID" value="TNN51350.1"/>
    <property type="molecule type" value="Genomic_DNA"/>
</dbReference>